<gene>
    <name evidence="2" type="ORF">CferDRAFT_0338</name>
</gene>
<dbReference type="EMBL" id="AASE01000021">
    <property type="protein sequence ID" value="EAT58399.1"/>
    <property type="molecule type" value="Genomic_DNA"/>
</dbReference>
<evidence type="ECO:0000256" key="1">
    <source>
        <dbReference type="SAM" id="Phobius"/>
    </source>
</evidence>
<keyword evidence="1" id="KW-0812">Transmembrane</keyword>
<sequence>MIPSNPANIVKTAVGVAGGTALIAPVALPVFSGLAGIAVVGFGIFAVGSLAVKAAGAIKEIGNPLQSMRAQSYTDPL</sequence>
<organism evidence="2 3">
    <name type="scientific">Chlorobium ferrooxidans DSM 13031</name>
    <dbReference type="NCBI Taxonomy" id="377431"/>
    <lineage>
        <taxon>Bacteria</taxon>
        <taxon>Pseudomonadati</taxon>
        <taxon>Chlorobiota</taxon>
        <taxon>Chlorobiia</taxon>
        <taxon>Chlorobiales</taxon>
        <taxon>Chlorobiaceae</taxon>
        <taxon>Chlorobium/Pelodictyon group</taxon>
        <taxon>Chlorobium</taxon>
    </lineage>
</organism>
<keyword evidence="1" id="KW-0472">Membrane</keyword>
<comment type="caution">
    <text evidence="2">The sequence shown here is derived from an EMBL/GenBank/DDBJ whole genome shotgun (WGS) entry which is preliminary data.</text>
</comment>
<accession>Q0YQ24</accession>
<evidence type="ECO:0000313" key="2">
    <source>
        <dbReference type="EMBL" id="EAT58399.1"/>
    </source>
</evidence>
<dbReference type="RefSeq" id="WP_006367014.1">
    <property type="nucleotide sequence ID" value="NZ_AASE01000021.1"/>
</dbReference>
<name>Q0YQ24_9CHLB</name>
<dbReference type="AlphaFoldDB" id="Q0YQ24"/>
<feature type="transmembrane region" description="Helical" evidence="1">
    <location>
        <begin position="37"/>
        <end position="58"/>
    </location>
</feature>
<proteinExistence type="predicted"/>
<evidence type="ECO:0000313" key="3">
    <source>
        <dbReference type="Proteomes" id="UP000004162"/>
    </source>
</evidence>
<dbReference type="Proteomes" id="UP000004162">
    <property type="component" value="Unassembled WGS sequence"/>
</dbReference>
<protein>
    <submittedName>
        <fullName evidence="2">Uncharacterized protein</fullName>
    </submittedName>
</protein>
<feature type="transmembrane region" description="Helical" evidence="1">
    <location>
        <begin position="12"/>
        <end position="31"/>
    </location>
</feature>
<reference evidence="2 3" key="2">
    <citation type="submission" date="2006-07" db="EMBL/GenBank/DDBJ databases">
        <title>Sequencing of the draft genome and assembly of Chlorobium ferroxidans DSM 13031.</title>
        <authorList>
            <consortium name="US DOE Joint Genome Institute (JGI-PGF)"/>
            <person name="Copeland A."/>
            <person name="Lucas S."/>
            <person name="Lapidus A."/>
            <person name="Barry K."/>
            <person name="Glavina del Rio T."/>
            <person name="Dalin E."/>
            <person name="Tice H."/>
            <person name="Bruce D."/>
            <person name="Pitluck S."/>
            <person name="Richardson P."/>
        </authorList>
    </citation>
    <scope>NUCLEOTIDE SEQUENCE [LARGE SCALE GENOMIC DNA]</scope>
    <source>
        <strain evidence="2 3">DSM 13031</strain>
    </source>
</reference>
<keyword evidence="1" id="KW-1133">Transmembrane helix</keyword>
<keyword evidence="3" id="KW-1185">Reference proteome</keyword>
<reference evidence="2 3" key="1">
    <citation type="submission" date="2006-07" db="EMBL/GenBank/DDBJ databases">
        <title>Annotation of the draft genome assembly of Chlorobium ferroxidans DSM 13031.</title>
        <authorList>
            <consortium name="US DOE Joint Genome Institute (JGI-ORNL)"/>
            <person name="Larimer F."/>
            <person name="Land M."/>
            <person name="Hauser L."/>
        </authorList>
    </citation>
    <scope>NUCLEOTIDE SEQUENCE [LARGE SCALE GENOMIC DNA]</scope>
    <source>
        <strain evidence="2 3">DSM 13031</strain>
    </source>
</reference>